<comment type="caution">
    <text evidence="2">The sequence shown here is derived from an EMBL/GenBank/DDBJ whole genome shotgun (WGS) entry which is preliminary data.</text>
</comment>
<dbReference type="AlphaFoldDB" id="A0A175RFN8"/>
<dbReference type="InterPro" id="IPR049945">
    <property type="entry name" value="AAA_22"/>
</dbReference>
<organism evidence="2 3">
    <name type="scientific">Aureimonas ureilytica</name>
    <dbReference type="NCBI Taxonomy" id="401562"/>
    <lineage>
        <taxon>Bacteria</taxon>
        <taxon>Pseudomonadati</taxon>
        <taxon>Pseudomonadota</taxon>
        <taxon>Alphaproteobacteria</taxon>
        <taxon>Hyphomicrobiales</taxon>
        <taxon>Aurantimonadaceae</taxon>
        <taxon>Aureimonas</taxon>
    </lineage>
</organism>
<dbReference type="InterPro" id="IPR027417">
    <property type="entry name" value="P-loop_NTPase"/>
</dbReference>
<protein>
    <recommendedName>
        <fullName evidence="1">ORC1/DEAH AAA+ ATPase domain-containing protein</fullName>
    </recommendedName>
</protein>
<reference evidence="2 3" key="1">
    <citation type="journal article" date="2016" name="Front. Microbiol.">
        <title>Genomic Resource of Rice Seed Associated Bacteria.</title>
        <authorList>
            <person name="Midha S."/>
            <person name="Bansal K."/>
            <person name="Sharma S."/>
            <person name="Kumar N."/>
            <person name="Patil P.P."/>
            <person name="Chaudhry V."/>
            <person name="Patil P.B."/>
        </authorList>
    </citation>
    <scope>NUCLEOTIDE SEQUENCE [LARGE SCALE GENOMIC DNA]</scope>
    <source>
        <strain evidence="2 3">NS226</strain>
    </source>
</reference>
<gene>
    <name evidence="2" type="ORF">NS226_01505</name>
</gene>
<dbReference type="EMBL" id="LDPZ01000004">
    <property type="protein sequence ID" value="KTQ98342.1"/>
    <property type="molecule type" value="Genomic_DNA"/>
</dbReference>
<dbReference type="Gene3D" id="3.40.50.300">
    <property type="entry name" value="P-loop containing nucleotide triphosphate hydrolases"/>
    <property type="match status" value="1"/>
</dbReference>
<accession>A0A175RFN8</accession>
<evidence type="ECO:0000313" key="3">
    <source>
        <dbReference type="Proteomes" id="UP000078272"/>
    </source>
</evidence>
<feature type="domain" description="ORC1/DEAH AAA+ ATPase" evidence="1">
    <location>
        <begin position="62"/>
        <end position="195"/>
    </location>
</feature>
<evidence type="ECO:0000313" key="2">
    <source>
        <dbReference type="EMBL" id="KTQ98342.1"/>
    </source>
</evidence>
<dbReference type="Proteomes" id="UP000078272">
    <property type="component" value="Unassembled WGS sequence"/>
</dbReference>
<evidence type="ECO:0000259" key="1">
    <source>
        <dbReference type="Pfam" id="PF13401"/>
    </source>
</evidence>
<dbReference type="Pfam" id="PF13401">
    <property type="entry name" value="AAA_22"/>
    <property type="match status" value="1"/>
</dbReference>
<dbReference type="GO" id="GO:0016887">
    <property type="term" value="F:ATP hydrolysis activity"/>
    <property type="evidence" value="ECO:0007669"/>
    <property type="project" value="InterPro"/>
</dbReference>
<dbReference type="SUPFAM" id="SSF52540">
    <property type="entry name" value="P-loop containing nucleoside triphosphate hydrolases"/>
    <property type="match status" value="1"/>
</dbReference>
<name>A0A175RFN8_9HYPH</name>
<proteinExistence type="predicted"/>
<sequence length="340" mass="37574">MVTPVIGDLQGTVMTAMRSIHIPTANDLALKAAVDSMLDSIVVEVGQQHEGAAANAAFRGGYAVLIVAPAGAGKTQALRRMLAERPEFKPREDGSRPIHSTVAPSPFTLSTLGNKLARELGYQTNRVIREAQVWPLVHSLLADRGVRIVHIDEAQHADQMRDMTSIQKVESTLKGLMQAAGWPIWLILSGLPELKRFCQEDPSMNRRVRVVEFPTLAFPDDVTAVRKTVEQFGLLASFIDCKTVMTDDVVHRLMHGALYQYGIITEMVQDAIGECARTGDKVLTEIHFAEAYGARTNAPDEQNPFLSPYFKRIDVSKALYVEEVDEDGKPTGRRSLRGRK</sequence>
<dbReference type="PATRIC" id="fig|401562.3.peg.3182"/>